<protein>
    <submittedName>
        <fullName evidence="1">Uncharacterized protein</fullName>
    </submittedName>
</protein>
<keyword evidence="2" id="KW-1185">Reference proteome</keyword>
<proteinExistence type="predicted"/>
<dbReference type="Proteomes" id="UP001056120">
    <property type="component" value="Linkage Group LG08"/>
</dbReference>
<dbReference type="EMBL" id="CM042025">
    <property type="protein sequence ID" value="KAI3808114.1"/>
    <property type="molecule type" value="Genomic_DNA"/>
</dbReference>
<accession>A0ACB9IJL3</accession>
<name>A0ACB9IJL3_9ASTR</name>
<organism evidence="1 2">
    <name type="scientific">Smallanthus sonchifolius</name>
    <dbReference type="NCBI Taxonomy" id="185202"/>
    <lineage>
        <taxon>Eukaryota</taxon>
        <taxon>Viridiplantae</taxon>
        <taxon>Streptophyta</taxon>
        <taxon>Embryophyta</taxon>
        <taxon>Tracheophyta</taxon>
        <taxon>Spermatophyta</taxon>
        <taxon>Magnoliopsida</taxon>
        <taxon>eudicotyledons</taxon>
        <taxon>Gunneridae</taxon>
        <taxon>Pentapetalae</taxon>
        <taxon>asterids</taxon>
        <taxon>campanulids</taxon>
        <taxon>Asterales</taxon>
        <taxon>Asteraceae</taxon>
        <taxon>Asteroideae</taxon>
        <taxon>Heliantheae alliance</taxon>
        <taxon>Millerieae</taxon>
        <taxon>Smallanthus</taxon>
    </lineage>
</organism>
<evidence type="ECO:0000313" key="1">
    <source>
        <dbReference type="EMBL" id="KAI3808114.1"/>
    </source>
</evidence>
<sequence length="154" mass="17291">MASHICVEHLLLLEVEAIIELLHNRPVERTMLGTSAIQRVEPLPGHVIRLVGVHPEGVDLVPKASGPRRWIVFLDELGLKILPSGDRVVWEGVKPSLCMPREREWEETQIDCVLRHTRDIKGIEYAREAGQVSGCILILKAMKLSGMSDHAHDM</sequence>
<evidence type="ECO:0000313" key="2">
    <source>
        <dbReference type="Proteomes" id="UP001056120"/>
    </source>
</evidence>
<reference evidence="1 2" key="2">
    <citation type="journal article" date="2022" name="Mol. Ecol. Resour.">
        <title>The genomes of chicory, endive, great burdock and yacon provide insights into Asteraceae paleo-polyploidization history and plant inulin production.</title>
        <authorList>
            <person name="Fan W."/>
            <person name="Wang S."/>
            <person name="Wang H."/>
            <person name="Wang A."/>
            <person name="Jiang F."/>
            <person name="Liu H."/>
            <person name="Zhao H."/>
            <person name="Xu D."/>
            <person name="Zhang Y."/>
        </authorList>
    </citation>
    <scope>NUCLEOTIDE SEQUENCE [LARGE SCALE GENOMIC DNA]</scope>
    <source>
        <strain evidence="2">cv. Yunnan</strain>
        <tissue evidence="1">Leaves</tissue>
    </source>
</reference>
<gene>
    <name evidence="1" type="ORF">L1987_24057</name>
</gene>
<reference evidence="2" key="1">
    <citation type="journal article" date="2022" name="Mol. Ecol. Resour.">
        <title>The genomes of chicory, endive, great burdock and yacon provide insights into Asteraceae palaeo-polyploidization history and plant inulin production.</title>
        <authorList>
            <person name="Fan W."/>
            <person name="Wang S."/>
            <person name="Wang H."/>
            <person name="Wang A."/>
            <person name="Jiang F."/>
            <person name="Liu H."/>
            <person name="Zhao H."/>
            <person name="Xu D."/>
            <person name="Zhang Y."/>
        </authorList>
    </citation>
    <scope>NUCLEOTIDE SEQUENCE [LARGE SCALE GENOMIC DNA]</scope>
    <source>
        <strain evidence="2">cv. Yunnan</strain>
    </source>
</reference>
<comment type="caution">
    <text evidence="1">The sequence shown here is derived from an EMBL/GenBank/DDBJ whole genome shotgun (WGS) entry which is preliminary data.</text>
</comment>